<evidence type="ECO:0000313" key="4">
    <source>
        <dbReference type="Proteomes" id="UP000264006"/>
    </source>
</evidence>
<keyword evidence="4" id="KW-1185">Reference proteome</keyword>
<feature type="domain" description="Peptidase M14" evidence="2">
    <location>
        <begin position="143"/>
        <end position="317"/>
    </location>
</feature>
<reference evidence="3 4" key="1">
    <citation type="submission" date="2018-09" db="EMBL/GenBank/DDBJ databases">
        <title>Complete genome sequence of Euzebya sp. DY32-46 isolated from seawater of Pacific Ocean.</title>
        <authorList>
            <person name="Xu L."/>
            <person name="Wu Y.-H."/>
            <person name="Xu X.-W."/>
        </authorList>
    </citation>
    <scope>NUCLEOTIDE SEQUENCE [LARGE SCALE GENOMIC DNA]</scope>
    <source>
        <strain evidence="3 4">DY32-46</strain>
    </source>
</reference>
<dbReference type="SUPFAM" id="SSF52317">
    <property type="entry name" value="Class I glutamine amidotransferase-like"/>
    <property type="match status" value="1"/>
</dbReference>
<proteinExistence type="predicted"/>
<dbReference type="InterPro" id="IPR000834">
    <property type="entry name" value="Peptidase_M14"/>
</dbReference>
<dbReference type="KEGG" id="euz:DVS28_a1209"/>
<dbReference type="Gene3D" id="3.40.630.10">
    <property type="entry name" value="Zn peptidases"/>
    <property type="match status" value="1"/>
</dbReference>
<dbReference type="GO" id="GO:0008270">
    <property type="term" value="F:zinc ion binding"/>
    <property type="evidence" value="ECO:0007669"/>
    <property type="project" value="InterPro"/>
</dbReference>
<dbReference type="EMBL" id="CP031165">
    <property type="protein sequence ID" value="AXV05909.1"/>
    <property type="molecule type" value="Genomic_DNA"/>
</dbReference>
<evidence type="ECO:0000256" key="1">
    <source>
        <dbReference type="SAM" id="SignalP"/>
    </source>
</evidence>
<accession>A0A346XUL2</accession>
<dbReference type="Pfam" id="PF00246">
    <property type="entry name" value="Peptidase_M14"/>
    <property type="match status" value="1"/>
</dbReference>
<dbReference type="RefSeq" id="WP_164709985.1">
    <property type="nucleotide sequence ID" value="NZ_CP031165.1"/>
</dbReference>
<keyword evidence="1" id="KW-0732">Signal</keyword>
<dbReference type="InterPro" id="IPR029062">
    <property type="entry name" value="Class_I_gatase-like"/>
</dbReference>
<sequence>MPRPTLRSALAALTMGAVALAPTVGLGAGPSLPSATDAQVAQAAAAGLSLDGADPTRVFPDPIINGDFLQYTAGTLGGLAMPYLEGLDELANRYSVTREDGAGAFTHADICTYVCDLMEAGEIQVLDARGAIVDDDGVRKILSAGGRELPVVTLTAPDSADHPVEERLDLYFSMSIHGSERAGAEGGVRYIEDLLIAFEAEQLGEEPLTGPKVLTAGDPTNPDYAEYSVTEVMQSARLHFIAPNPDGWADGDRNDGRGLYHRGNDNGYDLNRQFPTLGWHNSGGQQYNSGNENETKALQAFIEDYLGTPQGAADLHGEFADNVLLAIMFPAGQFDPLALQGQYRLAEAIKHNVNTSVHPGAAGLLATIGMGEVQPAEYHTAYDAIGYDDSGFQGDYLVQQGILEMDHEYILSNLAPSSVFVPELEQVHVDTTRALLDATIALTLKAYGVGVDVPAERADRRTPGLDYTVDMDGARIGYVYDPETITDEDVENEPPFGLPQADYASTNMTYFEDVQTVMANVTMEPIEDVTTADLSTFDRIVVADDSLRIDDVDGWAALEAWTRAGGDLVLTDSALQALEVIEAVPAGSVERVTQYAGEISEVDRDHPLLDGVGGIIRQTYFEVPLGYRMNTAPAWFVDADAWTGDVAATIGATTASMDLIVTSTYGNATDDVVLAGGEPTLGTMALDEGRVTIFGAILPDAGNVGPNTHGLADYAVTYAGNGILMNILKGL</sequence>
<dbReference type="Proteomes" id="UP000264006">
    <property type="component" value="Chromosome"/>
</dbReference>
<name>A0A346XUL2_9ACTN</name>
<dbReference type="GO" id="GO:0006508">
    <property type="term" value="P:proteolysis"/>
    <property type="evidence" value="ECO:0007669"/>
    <property type="project" value="InterPro"/>
</dbReference>
<organism evidence="3 4">
    <name type="scientific">Euzebya pacifica</name>
    <dbReference type="NCBI Taxonomy" id="1608957"/>
    <lineage>
        <taxon>Bacteria</taxon>
        <taxon>Bacillati</taxon>
        <taxon>Actinomycetota</taxon>
        <taxon>Nitriliruptoria</taxon>
        <taxon>Euzebyales</taxon>
    </lineage>
</organism>
<dbReference type="SUPFAM" id="SSF53187">
    <property type="entry name" value="Zn-dependent exopeptidases"/>
    <property type="match status" value="1"/>
</dbReference>
<evidence type="ECO:0000313" key="3">
    <source>
        <dbReference type="EMBL" id="AXV05909.1"/>
    </source>
</evidence>
<feature type="chain" id="PRO_5038924425" description="Peptidase M14 domain-containing protein" evidence="1">
    <location>
        <begin position="22"/>
        <end position="731"/>
    </location>
</feature>
<evidence type="ECO:0000259" key="2">
    <source>
        <dbReference type="Pfam" id="PF00246"/>
    </source>
</evidence>
<dbReference type="GO" id="GO:0004181">
    <property type="term" value="F:metallocarboxypeptidase activity"/>
    <property type="evidence" value="ECO:0007669"/>
    <property type="project" value="InterPro"/>
</dbReference>
<dbReference type="AlphaFoldDB" id="A0A346XUL2"/>
<gene>
    <name evidence="3" type="ORF">DVS28_a1209</name>
</gene>
<feature type="signal peptide" evidence="1">
    <location>
        <begin position="1"/>
        <end position="21"/>
    </location>
</feature>
<protein>
    <recommendedName>
        <fullName evidence="2">Peptidase M14 domain-containing protein</fullName>
    </recommendedName>
</protein>